<dbReference type="Proteomes" id="UP000593571">
    <property type="component" value="Unassembled WGS sequence"/>
</dbReference>
<evidence type="ECO:0000313" key="2">
    <source>
        <dbReference type="Proteomes" id="UP000593571"/>
    </source>
</evidence>
<protein>
    <submittedName>
        <fullName evidence="1">Uncharacterized protein</fullName>
    </submittedName>
</protein>
<dbReference type="AlphaFoldDB" id="A0A7J8DXK3"/>
<evidence type="ECO:0000313" key="1">
    <source>
        <dbReference type="EMBL" id="KAF6427928.1"/>
    </source>
</evidence>
<organism evidence="1 2">
    <name type="scientific">Rousettus aegyptiacus</name>
    <name type="common">Egyptian fruit bat</name>
    <name type="synonym">Pteropus aegyptiacus</name>
    <dbReference type="NCBI Taxonomy" id="9407"/>
    <lineage>
        <taxon>Eukaryota</taxon>
        <taxon>Metazoa</taxon>
        <taxon>Chordata</taxon>
        <taxon>Craniata</taxon>
        <taxon>Vertebrata</taxon>
        <taxon>Euteleostomi</taxon>
        <taxon>Mammalia</taxon>
        <taxon>Eutheria</taxon>
        <taxon>Laurasiatheria</taxon>
        <taxon>Chiroptera</taxon>
        <taxon>Yinpterochiroptera</taxon>
        <taxon>Pteropodoidea</taxon>
        <taxon>Pteropodidae</taxon>
        <taxon>Rousettinae</taxon>
        <taxon>Rousettus</taxon>
    </lineage>
</organism>
<comment type="caution">
    <text evidence="1">The sequence shown here is derived from an EMBL/GenBank/DDBJ whole genome shotgun (WGS) entry which is preliminary data.</text>
</comment>
<proteinExistence type="predicted"/>
<dbReference type="EMBL" id="JACASE010000011">
    <property type="protein sequence ID" value="KAF6427928.1"/>
    <property type="molecule type" value="Genomic_DNA"/>
</dbReference>
<gene>
    <name evidence="1" type="ORF">HJG63_008396</name>
</gene>
<keyword evidence="2" id="KW-1185">Reference proteome</keyword>
<accession>A0A7J8DXK3</accession>
<name>A0A7J8DXK3_ROUAE</name>
<sequence>MKMFMCRRMRNEDIESLLLAWNDNSPCVCVCVCVCTHEPLLGSRKSNRCCREDLIETIGTEGGRLQAVTGPACYWFQGNVHLGPFLEDYVPRTIKFLKSSSTGDGFYFLVMKPRCPHEGLK</sequence>
<reference evidence="1 2" key="1">
    <citation type="journal article" date="2020" name="Nature">
        <title>Six reference-quality genomes reveal evolution of bat adaptations.</title>
        <authorList>
            <person name="Jebb D."/>
            <person name="Huang Z."/>
            <person name="Pippel M."/>
            <person name="Hughes G.M."/>
            <person name="Lavrichenko K."/>
            <person name="Devanna P."/>
            <person name="Winkler S."/>
            <person name="Jermiin L.S."/>
            <person name="Skirmuntt E.C."/>
            <person name="Katzourakis A."/>
            <person name="Burkitt-Gray L."/>
            <person name="Ray D.A."/>
            <person name="Sullivan K.A.M."/>
            <person name="Roscito J.G."/>
            <person name="Kirilenko B.M."/>
            <person name="Davalos L.M."/>
            <person name="Corthals A.P."/>
            <person name="Power M.L."/>
            <person name="Jones G."/>
            <person name="Ransome R.D."/>
            <person name="Dechmann D.K.N."/>
            <person name="Locatelli A.G."/>
            <person name="Puechmaille S.J."/>
            <person name="Fedrigo O."/>
            <person name="Jarvis E.D."/>
            <person name="Hiller M."/>
            <person name="Vernes S.C."/>
            <person name="Myers E.W."/>
            <person name="Teeling E.C."/>
        </authorList>
    </citation>
    <scope>NUCLEOTIDE SEQUENCE [LARGE SCALE GENOMIC DNA]</scope>
    <source>
        <strain evidence="1">MRouAeg1</strain>
        <tissue evidence="1">Muscle</tissue>
    </source>
</reference>